<reference evidence="2" key="1">
    <citation type="journal article" date="2024" name="Proc. Natl. Acad. Sci. U.S.A.">
        <title>Extraordinary preservation of gene collinearity over three hundred million years revealed in homosporous lycophytes.</title>
        <authorList>
            <person name="Li C."/>
            <person name="Wickell D."/>
            <person name="Kuo L.Y."/>
            <person name="Chen X."/>
            <person name="Nie B."/>
            <person name="Liao X."/>
            <person name="Peng D."/>
            <person name="Ji J."/>
            <person name="Jenkins J."/>
            <person name="Williams M."/>
            <person name="Shu S."/>
            <person name="Plott C."/>
            <person name="Barry K."/>
            <person name="Rajasekar S."/>
            <person name="Grimwood J."/>
            <person name="Han X."/>
            <person name="Sun S."/>
            <person name="Hou Z."/>
            <person name="He W."/>
            <person name="Dai G."/>
            <person name="Sun C."/>
            <person name="Schmutz J."/>
            <person name="Leebens-Mack J.H."/>
            <person name="Li F.W."/>
            <person name="Wang L."/>
        </authorList>
    </citation>
    <scope>NUCLEOTIDE SEQUENCE [LARGE SCALE GENOMIC DNA]</scope>
    <source>
        <strain evidence="2">cv. PW_Plant_1</strain>
    </source>
</reference>
<gene>
    <name evidence="1" type="ORF">O6H91_04G024600</name>
</gene>
<evidence type="ECO:0000313" key="2">
    <source>
        <dbReference type="Proteomes" id="UP001162992"/>
    </source>
</evidence>
<evidence type="ECO:0000313" key="1">
    <source>
        <dbReference type="EMBL" id="KAJ7558094.1"/>
    </source>
</evidence>
<accession>A0ACC2DV37</accession>
<comment type="caution">
    <text evidence="1">The sequence shown here is derived from an EMBL/GenBank/DDBJ whole genome shotgun (WGS) entry which is preliminary data.</text>
</comment>
<dbReference type="Proteomes" id="UP001162992">
    <property type="component" value="Chromosome 4"/>
</dbReference>
<dbReference type="EMBL" id="CM055095">
    <property type="protein sequence ID" value="KAJ7558094.1"/>
    <property type="molecule type" value="Genomic_DNA"/>
</dbReference>
<sequence length="221" mass="24942">MYAMIFSRLDIAFAVSSLSQFMTNPGITHWKALIRAMRYLRATMDFCICYGAVGNDKLNLLSGYTDASWAGDVDTHKSTSGFTFFLNNGPVSWNSRKQSLIALSSTESEYIAASQATKEAIWLRNLLSDIGLNQYAPTTLFCDNQSAIALSANPRFHSRSKHIVLKYHFVRSKVLNEVVRLQYCRTQDMTANVFTKALSLELHRRLCVELSLKVKAFKDSD</sequence>
<keyword evidence="2" id="KW-1185">Reference proteome</keyword>
<protein>
    <submittedName>
        <fullName evidence="1">Uncharacterized protein</fullName>
    </submittedName>
</protein>
<organism evidence="1 2">
    <name type="scientific">Diphasiastrum complanatum</name>
    <name type="common">Issler's clubmoss</name>
    <name type="synonym">Lycopodium complanatum</name>
    <dbReference type="NCBI Taxonomy" id="34168"/>
    <lineage>
        <taxon>Eukaryota</taxon>
        <taxon>Viridiplantae</taxon>
        <taxon>Streptophyta</taxon>
        <taxon>Embryophyta</taxon>
        <taxon>Tracheophyta</taxon>
        <taxon>Lycopodiopsida</taxon>
        <taxon>Lycopodiales</taxon>
        <taxon>Lycopodiaceae</taxon>
        <taxon>Lycopodioideae</taxon>
        <taxon>Diphasiastrum</taxon>
    </lineage>
</organism>
<proteinExistence type="predicted"/>
<name>A0ACC2DV37_DIPCM</name>